<evidence type="ECO:0008006" key="8">
    <source>
        <dbReference type="Google" id="ProtNLM"/>
    </source>
</evidence>
<dbReference type="STRING" id="1095630.A0A2J6TRY4"/>
<dbReference type="EMBL" id="KZ613745">
    <property type="protein sequence ID" value="PMD65774.1"/>
    <property type="molecule type" value="Genomic_DNA"/>
</dbReference>
<evidence type="ECO:0000256" key="1">
    <source>
        <dbReference type="ARBA" id="ARBA00005179"/>
    </source>
</evidence>
<accession>A0A2J6TRY4</accession>
<evidence type="ECO:0000256" key="3">
    <source>
        <dbReference type="ARBA" id="ARBA00022691"/>
    </source>
</evidence>
<dbReference type="InParanoid" id="A0A2J6TRY4"/>
<dbReference type="Gene3D" id="3.40.50.150">
    <property type="entry name" value="Vaccinia Virus protein VP39"/>
    <property type="match status" value="1"/>
</dbReference>
<dbReference type="Proteomes" id="UP000235371">
    <property type="component" value="Unassembled WGS sequence"/>
</dbReference>
<keyword evidence="7" id="KW-1185">Reference proteome</keyword>
<evidence type="ECO:0000313" key="6">
    <source>
        <dbReference type="EMBL" id="PMD65774.1"/>
    </source>
</evidence>
<dbReference type="AlphaFoldDB" id="A0A2J6TRY4"/>
<dbReference type="InterPro" id="IPR051654">
    <property type="entry name" value="Meroterpenoid_MTases"/>
</dbReference>
<protein>
    <recommendedName>
        <fullName evidence="8">Methyltransferase type 11 domain-containing protein</fullName>
    </recommendedName>
</protein>
<evidence type="ECO:0000313" key="7">
    <source>
        <dbReference type="Proteomes" id="UP000235371"/>
    </source>
</evidence>
<dbReference type="PANTHER" id="PTHR35897:SF1">
    <property type="entry name" value="METHYLTRANSFERASE AUSD"/>
    <property type="match status" value="1"/>
</dbReference>
<evidence type="ECO:0000256" key="2">
    <source>
        <dbReference type="ARBA" id="ARBA00022679"/>
    </source>
</evidence>
<dbReference type="InterPro" id="IPR029063">
    <property type="entry name" value="SAM-dependent_MTases_sf"/>
</dbReference>
<feature type="compositionally biased region" description="Basic residues" evidence="5">
    <location>
        <begin position="171"/>
        <end position="180"/>
    </location>
</feature>
<dbReference type="OrthoDB" id="2094832at2759"/>
<organism evidence="6 7">
    <name type="scientific">Hyaloscypha bicolor E</name>
    <dbReference type="NCBI Taxonomy" id="1095630"/>
    <lineage>
        <taxon>Eukaryota</taxon>
        <taxon>Fungi</taxon>
        <taxon>Dikarya</taxon>
        <taxon>Ascomycota</taxon>
        <taxon>Pezizomycotina</taxon>
        <taxon>Leotiomycetes</taxon>
        <taxon>Helotiales</taxon>
        <taxon>Hyaloscyphaceae</taxon>
        <taxon>Hyaloscypha</taxon>
        <taxon>Hyaloscypha bicolor</taxon>
    </lineage>
</organism>
<evidence type="ECO:0000256" key="5">
    <source>
        <dbReference type="SAM" id="MobiDB-lite"/>
    </source>
</evidence>
<dbReference type="SUPFAM" id="SSF53335">
    <property type="entry name" value="S-adenosyl-L-methionine-dependent methyltransferases"/>
    <property type="match status" value="1"/>
</dbReference>
<comment type="similarity">
    <text evidence="4">Belongs to the class I-like SAM-binding methyltransferase superfamily.</text>
</comment>
<dbReference type="PANTHER" id="PTHR35897">
    <property type="entry name" value="METHYLTRANSFERASE AUSD"/>
    <property type="match status" value="1"/>
</dbReference>
<comment type="pathway">
    <text evidence="1">Secondary metabolite biosynthesis.</text>
</comment>
<keyword evidence="2" id="KW-0808">Transferase</keyword>
<reference evidence="6 7" key="1">
    <citation type="submission" date="2016-04" db="EMBL/GenBank/DDBJ databases">
        <title>A degradative enzymes factory behind the ericoid mycorrhizal symbiosis.</title>
        <authorList>
            <consortium name="DOE Joint Genome Institute"/>
            <person name="Martino E."/>
            <person name="Morin E."/>
            <person name="Grelet G."/>
            <person name="Kuo A."/>
            <person name="Kohler A."/>
            <person name="Daghino S."/>
            <person name="Barry K."/>
            <person name="Choi C."/>
            <person name="Cichocki N."/>
            <person name="Clum A."/>
            <person name="Copeland A."/>
            <person name="Hainaut M."/>
            <person name="Haridas S."/>
            <person name="Labutti K."/>
            <person name="Lindquist E."/>
            <person name="Lipzen A."/>
            <person name="Khouja H.-R."/>
            <person name="Murat C."/>
            <person name="Ohm R."/>
            <person name="Olson A."/>
            <person name="Spatafora J."/>
            <person name="Veneault-Fourrey C."/>
            <person name="Henrissat B."/>
            <person name="Grigoriev I."/>
            <person name="Martin F."/>
            <person name="Perotto S."/>
        </authorList>
    </citation>
    <scope>NUCLEOTIDE SEQUENCE [LARGE SCALE GENOMIC DNA]</scope>
    <source>
        <strain evidence="6 7">E</strain>
    </source>
</reference>
<dbReference type="RefSeq" id="XP_024742678.1">
    <property type="nucleotide sequence ID" value="XM_024882389.1"/>
</dbReference>
<dbReference type="GeneID" id="36590466"/>
<dbReference type="GO" id="GO:0016740">
    <property type="term" value="F:transferase activity"/>
    <property type="evidence" value="ECO:0007669"/>
    <property type="project" value="UniProtKB-KW"/>
</dbReference>
<feature type="region of interest" description="Disordered" evidence="5">
    <location>
        <begin position="161"/>
        <end position="184"/>
    </location>
</feature>
<name>A0A2J6TRY4_9HELO</name>
<gene>
    <name evidence="6" type="ORF">K444DRAFT_624327</name>
</gene>
<proteinExistence type="inferred from homology"/>
<keyword evidence="3" id="KW-0949">S-adenosyl-L-methionine</keyword>
<evidence type="ECO:0000256" key="4">
    <source>
        <dbReference type="ARBA" id="ARBA00038314"/>
    </source>
</evidence>
<sequence length="215" mass="24203">MAETDIHPLQTSVANDTKVSSYNKHIGSKLGDPARRLLETYSKISSDEIEKHVYAIGAASDKISADGAPSEHLYGSDLRPEFFELGYKLFRDEDTLQSNFIVGDVFDPSPPLSALDGKIDIIYAASFLRLFGYEDQIRVCKRIVNLLKEKKDSVVLGRQVGNANAGERPRRNGPTKARRRHNEESFKKMWEEVGNLTESRWRMGHGAGMIRPCFD</sequence>